<sequence>MSSIVTKASGSSAAFLIAFSVIIIWLLTGPIFNYSDTWQLIINTGTTIITFLMVFLIQRSQNKDSIALHLKLNELITAQKFASNRLVAIEDIGEDDLKVLQKFYEHLALLAKKDLSVEESHSIIMANEQHQRKRSSLKNEIK</sequence>
<dbReference type="GO" id="GO:0055085">
    <property type="term" value="P:transmembrane transport"/>
    <property type="evidence" value="ECO:0007669"/>
    <property type="project" value="InterPro"/>
</dbReference>
<feature type="transmembrane region" description="Helical" evidence="1">
    <location>
        <begin position="38"/>
        <end position="57"/>
    </location>
</feature>
<dbReference type="EMBL" id="FNVP01000010">
    <property type="protein sequence ID" value="SEG36313.1"/>
    <property type="molecule type" value="Genomic_DNA"/>
</dbReference>
<keyword evidence="1" id="KW-1133">Transmembrane helix</keyword>
<dbReference type="Proteomes" id="UP000236737">
    <property type="component" value="Unassembled WGS sequence"/>
</dbReference>
<dbReference type="Pfam" id="PF04120">
    <property type="entry name" value="Iron_permease"/>
    <property type="match status" value="1"/>
</dbReference>
<dbReference type="AlphaFoldDB" id="A0A1H5ZIG5"/>
<name>A0A1H5ZIG5_9FLAO</name>
<keyword evidence="1" id="KW-0472">Membrane</keyword>
<dbReference type="InterPro" id="IPR007251">
    <property type="entry name" value="Iron_permease_Fet4"/>
</dbReference>
<gene>
    <name evidence="2" type="ORF">SAMN04488130_11094</name>
</gene>
<organism evidence="2 3">
    <name type="scientific">Flavobacterium urumqiense</name>
    <dbReference type="NCBI Taxonomy" id="935224"/>
    <lineage>
        <taxon>Bacteria</taxon>
        <taxon>Pseudomonadati</taxon>
        <taxon>Bacteroidota</taxon>
        <taxon>Flavobacteriia</taxon>
        <taxon>Flavobacteriales</taxon>
        <taxon>Flavobacteriaceae</taxon>
        <taxon>Flavobacterium</taxon>
    </lineage>
</organism>
<accession>A0A1H5ZIG5</accession>
<dbReference type="RefSeq" id="WP_104000475.1">
    <property type="nucleotide sequence ID" value="NZ_FNVP01000010.1"/>
</dbReference>
<dbReference type="OrthoDB" id="119761at2"/>
<proteinExistence type="predicted"/>
<protein>
    <submittedName>
        <fullName evidence="2">Low affinity Fe/Cu permease</fullName>
    </submittedName>
</protein>
<evidence type="ECO:0000313" key="2">
    <source>
        <dbReference type="EMBL" id="SEG36313.1"/>
    </source>
</evidence>
<keyword evidence="3" id="KW-1185">Reference proteome</keyword>
<evidence type="ECO:0000256" key="1">
    <source>
        <dbReference type="SAM" id="Phobius"/>
    </source>
</evidence>
<reference evidence="3" key="1">
    <citation type="submission" date="2016-10" db="EMBL/GenBank/DDBJ databases">
        <authorList>
            <person name="Varghese N."/>
            <person name="Submissions S."/>
        </authorList>
    </citation>
    <scope>NUCLEOTIDE SEQUENCE [LARGE SCALE GENOMIC DNA]</scope>
    <source>
        <strain evidence="3">CGMCC 1.9230</strain>
    </source>
</reference>
<evidence type="ECO:0000313" key="3">
    <source>
        <dbReference type="Proteomes" id="UP000236737"/>
    </source>
</evidence>
<feature type="transmembrane region" description="Helical" evidence="1">
    <location>
        <begin position="12"/>
        <end position="32"/>
    </location>
</feature>
<keyword evidence="1" id="KW-0812">Transmembrane</keyword>